<proteinExistence type="predicted"/>
<dbReference type="eggNOG" id="COG1514">
    <property type="taxonomic scope" value="Bacteria"/>
</dbReference>
<dbReference type="KEGG" id="fra:Francci3_1021"/>
<dbReference type="STRING" id="106370.Francci3_1021"/>
<dbReference type="HOGENOM" id="CLU_103761_0_0_11"/>
<organism evidence="1 2">
    <name type="scientific">Frankia casuarinae (strain DSM 45818 / CECT 9043 / HFP020203 / CcI3)</name>
    <dbReference type="NCBI Taxonomy" id="106370"/>
    <lineage>
        <taxon>Bacteria</taxon>
        <taxon>Bacillati</taxon>
        <taxon>Actinomycetota</taxon>
        <taxon>Actinomycetes</taxon>
        <taxon>Frankiales</taxon>
        <taxon>Frankiaceae</taxon>
        <taxon>Frankia</taxon>
    </lineage>
</organism>
<evidence type="ECO:0000313" key="2">
    <source>
        <dbReference type="Proteomes" id="UP000001937"/>
    </source>
</evidence>
<dbReference type="Proteomes" id="UP000001937">
    <property type="component" value="Chromosome"/>
</dbReference>
<dbReference type="Pfam" id="PF13563">
    <property type="entry name" value="2_5_RNA_ligase2"/>
    <property type="match status" value="1"/>
</dbReference>
<dbReference type="EMBL" id="CP000249">
    <property type="protein sequence ID" value="ABD10404.1"/>
    <property type="molecule type" value="Genomic_DNA"/>
</dbReference>
<gene>
    <name evidence="1" type="ordered locus">Francci3_1021</name>
</gene>
<dbReference type="Gene3D" id="3.90.1140.10">
    <property type="entry name" value="Cyclic phosphodiesterase"/>
    <property type="match status" value="1"/>
</dbReference>
<keyword evidence="2" id="KW-1185">Reference proteome</keyword>
<dbReference type="OrthoDB" id="4541754at2"/>
<dbReference type="AlphaFoldDB" id="Q2JE88"/>
<reference evidence="1 2" key="1">
    <citation type="journal article" date="2007" name="Genome Res.">
        <title>Genome characteristics of facultatively symbiotic Frankia sp. strains reflect host range and host plant biogeography.</title>
        <authorList>
            <person name="Normand P."/>
            <person name="Lapierre P."/>
            <person name="Tisa L.S."/>
            <person name="Gogarten J.P."/>
            <person name="Alloisio N."/>
            <person name="Bagnarol E."/>
            <person name="Bassi C.A."/>
            <person name="Berry A.M."/>
            <person name="Bickhart D.M."/>
            <person name="Choisne N."/>
            <person name="Couloux A."/>
            <person name="Cournoyer B."/>
            <person name="Cruveiller S."/>
            <person name="Daubin V."/>
            <person name="Demange N."/>
            <person name="Francino M.P."/>
            <person name="Goltsman E."/>
            <person name="Huang Y."/>
            <person name="Kopp O.R."/>
            <person name="Labarre L."/>
            <person name="Lapidus A."/>
            <person name="Lavire C."/>
            <person name="Marechal J."/>
            <person name="Martinez M."/>
            <person name="Mastronunzio J.E."/>
            <person name="Mullin B.C."/>
            <person name="Niemann J."/>
            <person name="Pujic P."/>
            <person name="Rawnsley T."/>
            <person name="Rouy Z."/>
            <person name="Schenowitz C."/>
            <person name="Sellstedt A."/>
            <person name="Tavares F."/>
            <person name="Tomkins J.P."/>
            <person name="Vallenet D."/>
            <person name="Valverde C."/>
            <person name="Wall L.G."/>
            <person name="Wang Y."/>
            <person name="Medigue C."/>
            <person name="Benson D.R."/>
        </authorList>
    </citation>
    <scope>NUCLEOTIDE SEQUENCE [LARGE SCALE GENOMIC DNA]</scope>
    <source>
        <strain evidence="2">DSM 45818 / CECT 9043 / CcI3</strain>
    </source>
</reference>
<protein>
    <recommendedName>
        <fullName evidence="3">2'-5' RNA ligase</fullName>
    </recommendedName>
</protein>
<dbReference type="PhylomeDB" id="Q2JE88"/>
<evidence type="ECO:0008006" key="3">
    <source>
        <dbReference type="Google" id="ProtNLM"/>
    </source>
</evidence>
<accession>Q2JE88</accession>
<dbReference type="InterPro" id="IPR009097">
    <property type="entry name" value="Cyclic_Pdiesterase"/>
</dbReference>
<dbReference type="SUPFAM" id="SSF55144">
    <property type="entry name" value="LigT-like"/>
    <property type="match status" value="1"/>
</dbReference>
<evidence type="ECO:0000313" key="1">
    <source>
        <dbReference type="EMBL" id="ABD10404.1"/>
    </source>
</evidence>
<sequence>MPPTHEDQVDADDWEAFRRTERMADHWWWRPGWRPDRRYLTWYLVFQDQALTDYVAGFQRALADLEYLDPVPVDGLHMTVQGVAFADELPAETVAAIGKAADERCADIEPFALTAGPIAAYPGGTFLRATPWHPVAELREQLRAAIGDVLGADAVPDEPARFKPHISVTYCNATPPTDEVIRRLTDLRRRPPISVPVGSVDLLELRRDGHAYRWDVRHHADLTG</sequence>
<dbReference type="RefSeq" id="WP_011435472.1">
    <property type="nucleotide sequence ID" value="NC_007777.1"/>
</dbReference>
<name>Q2JE88_FRACC</name>